<dbReference type="Proteomes" id="UP000298030">
    <property type="component" value="Unassembled WGS sequence"/>
</dbReference>
<feature type="compositionally biased region" description="Basic and acidic residues" evidence="1">
    <location>
        <begin position="99"/>
        <end position="140"/>
    </location>
</feature>
<comment type="caution">
    <text evidence="2">The sequence shown here is derived from an EMBL/GenBank/DDBJ whole genome shotgun (WGS) entry which is preliminary data.</text>
</comment>
<protein>
    <submittedName>
        <fullName evidence="2">Uncharacterized protein</fullName>
    </submittedName>
</protein>
<evidence type="ECO:0000313" key="2">
    <source>
        <dbReference type="EMBL" id="TEB22686.1"/>
    </source>
</evidence>
<reference evidence="2 3" key="1">
    <citation type="journal article" date="2019" name="Nat. Ecol. Evol.">
        <title>Megaphylogeny resolves global patterns of mushroom evolution.</title>
        <authorList>
            <person name="Varga T."/>
            <person name="Krizsan K."/>
            <person name="Foldi C."/>
            <person name="Dima B."/>
            <person name="Sanchez-Garcia M."/>
            <person name="Sanchez-Ramirez S."/>
            <person name="Szollosi G.J."/>
            <person name="Szarkandi J.G."/>
            <person name="Papp V."/>
            <person name="Albert L."/>
            <person name="Andreopoulos W."/>
            <person name="Angelini C."/>
            <person name="Antonin V."/>
            <person name="Barry K.W."/>
            <person name="Bougher N.L."/>
            <person name="Buchanan P."/>
            <person name="Buyck B."/>
            <person name="Bense V."/>
            <person name="Catcheside P."/>
            <person name="Chovatia M."/>
            <person name="Cooper J."/>
            <person name="Damon W."/>
            <person name="Desjardin D."/>
            <person name="Finy P."/>
            <person name="Geml J."/>
            <person name="Haridas S."/>
            <person name="Hughes K."/>
            <person name="Justo A."/>
            <person name="Karasinski D."/>
            <person name="Kautmanova I."/>
            <person name="Kiss B."/>
            <person name="Kocsube S."/>
            <person name="Kotiranta H."/>
            <person name="LaButti K.M."/>
            <person name="Lechner B.E."/>
            <person name="Liimatainen K."/>
            <person name="Lipzen A."/>
            <person name="Lukacs Z."/>
            <person name="Mihaltcheva S."/>
            <person name="Morgado L.N."/>
            <person name="Niskanen T."/>
            <person name="Noordeloos M.E."/>
            <person name="Ohm R.A."/>
            <person name="Ortiz-Santana B."/>
            <person name="Ovrebo C."/>
            <person name="Racz N."/>
            <person name="Riley R."/>
            <person name="Savchenko A."/>
            <person name="Shiryaev A."/>
            <person name="Soop K."/>
            <person name="Spirin V."/>
            <person name="Szebenyi C."/>
            <person name="Tomsovsky M."/>
            <person name="Tulloss R.E."/>
            <person name="Uehling J."/>
            <person name="Grigoriev I.V."/>
            <person name="Vagvolgyi C."/>
            <person name="Papp T."/>
            <person name="Martin F.M."/>
            <person name="Miettinen O."/>
            <person name="Hibbett D.S."/>
            <person name="Nagy L.G."/>
        </authorList>
    </citation>
    <scope>NUCLEOTIDE SEQUENCE [LARGE SCALE GENOMIC DNA]</scope>
    <source>
        <strain evidence="2 3">FP101781</strain>
    </source>
</reference>
<dbReference type="EMBL" id="QPFP01000087">
    <property type="protein sequence ID" value="TEB22686.1"/>
    <property type="molecule type" value="Genomic_DNA"/>
</dbReference>
<evidence type="ECO:0000313" key="3">
    <source>
        <dbReference type="Proteomes" id="UP000298030"/>
    </source>
</evidence>
<feature type="compositionally biased region" description="Basic and acidic residues" evidence="1">
    <location>
        <begin position="43"/>
        <end position="54"/>
    </location>
</feature>
<evidence type="ECO:0000256" key="1">
    <source>
        <dbReference type="SAM" id="MobiDB-lite"/>
    </source>
</evidence>
<feature type="region of interest" description="Disordered" evidence="1">
    <location>
        <begin position="19"/>
        <end position="140"/>
    </location>
</feature>
<dbReference type="AlphaFoldDB" id="A0A4Y7SLG1"/>
<accession>A0A4Y7SLG1</accession>
<organism evidence="2 3">
    <name type="scientific">Coprinellus micaceus</name>
    <name type="common">Glistening ink-cap mushroom</name>
    <name type="synonym">Coprinus micaceus</name>
    <dbReference type="NCBI Taxonomy" id="71717"/>
    <lineage>
        <taxon>Eukaryota</taxon>
        <taxon>Fungi</taxon>
        <taxon>Dikarya</taxon>
        <taxon>Basidiomycota</taxon>
        <taxon>Agaricomycotina</taxon>
        <taxon>Agaricomycetes</taxon>
        <taxon>Agaricomycetidae</taxon>
        <taxon>Agaricales</taxon>
        <taxon>Agaricineae</taxon>
        <taxon>Psathyrellaceae</taxon>
        <taxon>Coprinellus</taxon>
    </lineage>
</organism>
<feature type="compositionally biased region" description="Polar residues" evidence="1">
    <location>
        <begin position="55"/>
        <end position="66"/>
    </location>
</feature>
<keyword evidence="3" id="KW-1185">Reference proteome</keyword>
<name>A0A4Y7SLG1_COPMI</name>
<sequence length="203" mass="22726">MPQNRGCLCRMGSSVEEVASSAQNMDGSEKGGYIESLRHRGRKGVERMEPESRTQSKCKALETSNPWLDPLSGDPKFLGLAASRRLETPAHRNPSVGSRGDRKVPEEQESDMERVEKGNKGEARAMDKAKAEHSKFQEQNRTHNNSIPLVEWAQPHPLTPPRCLSPFLDILHRPILFPAGIPVRRPVPLQAGTSDRLHHLEME</sequence>
<gene>
    <name evidence="2" type="ORF">FA13DRAFT_1715891</name>
</gene>
<proteinExistence type="predicted"/>